<dbReference type="Gene3D" id="3.90.550.10">
    <property type="entry name" value="Spore Coat Polysaccharide Biosynthesis Protein SpsA, Chain A"/>
    <property type="match status" value="1"/>
</dbReference>
<dbReference type="InterPro" id="IPR029044">
    <property type="entry name" value="Nucleotide-diphossugar_trans"/>
</dbReference>
<sequence>MMFRSTAMSRSTSARPSQPPLPYAAPSTAAAKLSPPPGSVPVTAIILARDECLDIARAVRSVGWCRQVVVVDSGSTDGTPDIARALGATVWEQPWRGFAGQREWAMRHPDIEHDWVYFLDADEWVPVELAAEIAERLGREDCAAYTHRRRFFFLGRWIAHCGWYTNSWQARLLDRRFASFATAEEFSERASVNGATLALEHDVIDQDSKGLASWLHKHIAYAELEARRRGTPTRPLRQLRQVLVDNRTTSTRPLSRAIARDVVFPLLPFKTPATFFYMYVFRSGWRDGWQGLAFCLHRAWHEKMIHLLNTSAAAPQETVYPFETVPARTAPLPSSSRSRLAG</sequence>
<dbReference type="Proteomes" id="UP000199013">
    <property type="component" value="Unassembled WGS sequence"/>
</dbReference>
<dbReference type="Pfam" id="PF00535">
    <property type="entry name" value="Glycos_transf_2"/>
    <property type="match status" value="1"/>
</dbReference>
<feature type="region of interest" description="Disordered" evidence="1">
    <location>
        <begin position="1"/>
        <end position="36"/>
    </location>
</feature>
<dbReference type="SUPFAM" id="SSF53448">
    <property type="entry name" value="Nucleotide-diphospho-sugar transferases"/>
    <property type="match status" value="1"/>
</dbReference>
<protein>
    <submittedName>
        <fullName evidence="3">Family 2 glycosyl transferase</fullName>
    </submittedName>
</protein>
<dbReference type="GO" id="GO:0016740">
    <property type="term" value="F:transferase activity"/>
    <property type="evidence" value="ECO:0007669"/>
    <property type="project" value="UniProtKB-KW"/>
</dbReference>
<reference evidence="4" key="1">
    <citation type="submission" date="2016-02" db="EMBL/GenBank/DDBJ databases">
        <authorList>
            <person name="Wibberg D."/>
        </authorList>
    </citation>
    <scope>NUCLEOTIDE SEQUENCE [LARGE SCALE GENOMIC DNA]</scope>
</reference>
<dbReference type="CDD" id="cd02511">
    <property type="entry name" value="Beta4Glucosyltransferase"/>
    <property type="match status" value="1"/>
</dbReference>
<evidence type="ECO:0000313" key="3">
    <source>
        <dbReference type="EMBL" id="SBW22310.1"/>
    </source>
</evidence>
<keyword evidence="4" id="KW-1185">Reference proteome</keyword>
<evidence type="ECO:0000259" key="2">
    <source>
        <dbReference type="Pfam" id="PF00535"/>
    </source>
</evidence>
<name>A0A1C3NXN0_9ACTN</name>
<accession>A0A1C3NXN0</accession>
<dbReference type="AlphaFoldDB" id="A0A1C3NXN0"/>
<feature type="compositionally biased region" description="Low complexity" evidence="1">
    <location>
        <begin position="1"/>
        <end position="16"/>
    </location>
</feature>
<keyword evidence="3" id="KW-0808">Transferase</keyword>
<dbReference type="EMBL" id="FLUV01001028">
    <property type="protein sequence ID" value="SBW22310.1"/>
    <property type="molecule type" value="Genomic_DNA"/>
</dbReference>
<evidence type="ECO:0000313" key="4">
    <source>
        <dbReference type="Proteomes" id="UP000199013"/>
    </source>
</evidence>
<organism evidence="3 4">
    <name type="scientific">Candidatus Protofrankia californiensis</name>
    <dbReference type="NCBI Taxonomy" id="1839754"/>
    <lineage>
        <taxon>Bacteria</taxon>
        <taxon>Bacillati</taxon>
        <taxon>Actinomycetota</taxon>
        <taxon>Actinomycetes</taxon>
        <taxon>Frankiales</taxon>
        <taxon>Frankiaceae</taxon>
        <taxon>Protofrankia</taxon>
    </lineage>
</organism>
<dbReference type="PANTHER" id="PTHR43630">
    <property type="entry name" value="POLY-BETA-1,6-N-ACETYL-D-GLUCOSAMINE SYNTHASE"/>
    <property type="match status" value="1"/>
</dbReference>
<dbReference type="PANTHER" id="PTHR43630:SF2">
    <property type="entry name" value="GLYCOSYLTRANSFERASE"/>
    <property type="match status" value="1"/>
</dbReference>
<feature type="domain" description="Glycosyltransferase 2-like" evidence="2">
    <location>
        <begin position="45"/>
        <end position="155"/>
    </location>
</feature>
<evidence type="ECO:0000256" key="1">
    <source>
        <dbReference type="SAM" id="MobiDB-lite"/>
    </source>
</evidence>
<dbReference type="InterPro" id="IPR001173">
    <property type="entry name" value="Glyco_trans_2-like"/>
</dbReference>
<gene>
    <name evidence="3" type="ORF">FDG2_2446</name>
</gene>
<proteinExistence type="predicted"/>